<evidence type="ECO:0000256" key="7">
    <source>
        <dbReference type="SAM" id="Phobius"/>
    </source>
</evidence>
<dbReference type="EMBL" id="JAPQKH010000007">
    <property type="protein sequence ID" value="KAJ5087148.1"/>
    <property type="molecule type" value="Genomic_DNA"/>
</dbReference>
<feature type="transmembrane region" description="Helical" evidence="7">
    <location>
        <begin position="72"/>
        <end position="97"/>
    </location>
</feature>
<evidence type="ECO:0000256" key="1">
    <source>
        <dbReference type="ARBA" id="ARBA00004141"/>
    </source>
</evidence>
<dbReference type="SMART" id="SM00014">
    <property type="entry name" value="acidPPc"/>
    <property type="match status" value="1"/>
</dbReference>
<feature type="transmembrane region" description="Helical" evidence="7">
    <location>
        <begin position="118"/>
        <end position="141"/>
    </location>
</feature>
<feature type="transmembrane region" description="Helical" evidence="7">
    <location>
        <begin position="282"/>
        <end position="300"/>
    </location>
</feature>
<evidence type="ECO:0000256" key="4">
    <source>
        <dbReference type="ARBA" id="ARBA00022989"/>
    </source>
</evidence>
<reference evidence="9" key="2">
    <citation type="journal article" date="2023" name="IMA Fungus">
        <title>Comparative genomic study of the Penicillium genus elucidates a diverse pangenome and 15 lateral gene transfer events.</title>
        <authorList>
            <person name="Petersen C."/>
            <person name="Sorensen T."/>
            <person name="Nielsen M.R."/>
            <person name="Sondergaard T.E."/>
            <person name="Sorensen J.L."/>
            <person name="Fitzpatrick D.A."/>
            <person name="Frisvad J.C."/>
            <person name="Nielsen K.L."/>
        </authorList>
    </citation>
    <scope>NUCLEOTIDE SEQUENCE</scope>
    <source>
        <strain evidence="9">IBT 30069</strain>
    </source>
</reference>
<keyword evidence="10" id="KW-1185">Reference proteome</keyword>
<dbReference type="FunFam" id="1.20.144.10:FF:000042">
    <property type="entry name" value="PAP2 domain protein"/>
    <property type="match status" value="1"/>
</dbReference>
<keyword evidence="5 7" id="KW-0472">Membrane</keyword>
<keyword evidence="3 7" id="KW-0812">Transmembrane</keyword>
<name>A0A9W9JZ96_9EURO</name>
<dbReference type="InterPro" id="IPR000326">
    <property type="entry name" value="PAP2/HPO"/>
</dbReference>
<dbReference type="GO" id="GO:0016020">
    <property type="term" value="C:membrane"/>
    <property type="evidence" value="ECO:0007669"/>
    <property type="project" value="UniProtKB-SubCell"/>
</dbReference>
<feature type="transmembrane region" description="Helical" evidence="7">
    <location>
        <begin position="20"/>
        <end position="41"/>
    </location>
</feature>
<proteinExistence type="inferred from homology"/>
<feature type="region of interest" description="Disordered" evidence="6">
    <location>
        <begin position="350"/>
        <end position="378"/>
    </location>
</feature>
<reference evidence="9" key="1">
    <citation type="submission" date="2022-11" db="EMBL/GenBank/DDBJ databases">
        <authorList>
            <person name="Petersen C."/>
        </authorList>
    </citation>
    <scope>NUCLEOTIDE SEQUENCE</scope>
    <source>
        <strain evidence="9">IBT 30069</strain>
    </source>
</reference>
<keyword evidence="4 7" id="KW-1133">Transmembrane helix</keyword>
<evidence type="ECO:0000256" key="2">
    <source>
        <dbReference type="ARBA" id="ARBA00008816"/>
    </source>
</evidence>
<sequence length="411" mass="45457">MGPRPQDVISHISRISKRALVSYIIDWVFIIGVALIGYAFYKQTPNQHPFSLSDPTISYPYTKNETVTDTTLVLVTLLAPAAIVVLGAFLFVPGTAAPAGVKPSIAQILRRKFWEWNVGWMGLGVAYAGAFMATQGLKVVIGRPRPDLLARCDPDIDNISAYAVGGLGQSLPGAATMVWYKICRNQDSNLRIDGFSSFPSGHSSCSFAGLGYLTLWLAAKMSVGFPYLPSYPIEGDNHHDDETSIRKRGAAPPVMLMVLAFFPTCTAFFIAGSRWFNYRHHAFDIIFGSVMGAFFAWVGFKMYQLPIRRGAGWAWGPRTGRRAFIRGFGFPSSLGIDNWTYKSTSRDELDGSIAHTHDGRNEQHEPNNAWPQITVDNGYENDSHHMQEVYQMRQRPPPSPVSPLSDGPAMV</sequence>
<dbReference type="GO" id="GO:0008195">
    <property type="term" value="F:phosphatidate phosphatase activity"/>
    <property type="evidence" value="ECO:0007669"/>
    <property type="project" value="TreeGrafter"/>
</dbReference>
<evidence type="ECO:0000313" key="9">
    <source>
        <dbReference type="EMBL" id="KAJ5087148.1"/>
    </source>
</evidence>
<feature type="transmembrane region" description="Helical" evidence="7">
    <location>
        <begin position="254"/>
        <end position="276"/>
    </location>
</feature>
<dbReference type="Gene3D" id="1.20.144.10">
    <property type="entry name" value="Phosphatidic acid phosphatase type 2/haloperoxidase"/>
    <property type="match status" value="1"/>
</dbReference>
<dbReference type="GO" id="GO:0006644">
    <property type="term" value="P:phospholipid metabolic process"/>
    <property type="evidence" value="ECO:0007669"/>
    <property type="project" value="InterPro"/>
</dbReference>
<accession>A0A9W9JZ96</accession>
<evidence type="ECO:0000256" key="3">
    <source>
        <dbReference type="ARBA" id="ARBA00022692"/>
    </source>
</evidence>
<gene>
    <name evidence="9" type="ORF">N7456_010764</name>
</gene>
<feature type="compositionally biased region" description="Basic and acidic residues" evidence="6">
    <location>
        <begin position="350"/>
        <end position="365"/>
    </location>
</feature>
<comment type="subcellular location">
    <subcellularLocation>
        <location evidence="1">Membrane</location>
        <topology evidence="1">Multi-pass membrane protein</topology>
    </subcellularLocation>
</comment>
<dbReference type="SUPFAM" id="SSF48317">
    <property type="entry name" value="Acid phosphatase/Vanadium-dependent haloperoxidase"/>
    <property type="match status" value="1"/>
</dbReference>
<evidence type="ECO:0000256" key="6">
    <source>
        <dbReference type="SAM" id="MobiDB-lite"/>
    </source>
</evidence>
<evidence type="ECO:0000313" key="10">
    <source>
        <dbReference type="Proteomes" id="UP001149165"/>
    </source>
</evidence>
<comment type="caution">
    <text evidence="9">The sequence shown here is derived from an EMBL/GenBank/DDBJ whole genome shotgun (WGS) entry which is preliminary data.</text>
</comment>
<dbReference type="OrthoDB" id="10030083at2759"/>
<dbReference type="PANTHER" id="PTHR10165">
    <property type="entry name" value="LIPID PHOSPHATE PHOSPHATASE"/>
    <property type="match status" value="1"/>
</dbReference>
<dbReference type="AlphaFoldDB" id="A0A9W9JZ96"/>
<dbReference type="Pfam" id="PF01569">
    <property type="entry name" value="PAP2"/>
    <property type="match status" value="1"/>
</dbReference>
<dbReference type="Proteomes" id="UP001149165">
    <property type="component" value="Unassembled WGS sequence"/>
</dbReference>
<dbReference type="GO" id="GO:0046839">
    <property type="term" value="P:phospholipid dephosphorylation"/>
    <property type="evidence" value="ECO:0007669"/>
    <property type="project" value="TreeGrafter"/>
</dbReference>
<comment type="similarity">
    <text evidence="2">Belongs to the PA-phosphatase related phosphoesterase family.</text>
</comment>
<dbReference type="CDD" id="cd03390">
    <property type="entry name" value="PAP2_containing_1_like"/>
    <property type="match status" value="1"/>
</dbReference>
<protein>
    <recommendedName>
        <fullName evidence="8">Phosphatidic acid phosphatase type 2/haloperoxidase domain-containing protein</fullName>
    </recommendedName>
</protein>
<feature type="region of interest" description="Disordered" evidence="6">
    <location>
        <begin position="390"/>
        <end position="411"/>
    </location>
</feature>
<evidence type="ECO:0000259" key="8">
    <source>
        <dbReference type="SMART" id="SM00014"/>
    </source>
</evidence>
<dbReference type="PANTHER" id="PTHR10165:SF154">
    <property type="entry name" value="PAP2 DOMAIN PROTEIN (AFU_ORTHOLOGUE AFUA_1G09730)"/>
    <property type="match status" value="1"/>
</dbReference>
<dbReference type="InterPro" id="IPR036938">
    <property type="entry name" value="PAP2/HPO_sf"/>
</dbReference>
<feature type="domain" description="Phosphatidic acid phosphatase type 2/haloperoxidase" evidence="8">
    <location>
        <begin position="118"/>
        <end position="300"/>
    </location>
</feature>
<organism evidence="9 10">
    <name type="scientific">Penicillium angulare</name>
    <dbReference type="NCBI Taxonomy" id="116970"/>
    <lineage>
        <taxon>Eukaryota</taxon>
        <taxon>Fungi</taxon>
        <taxon>Dikarya</taxon>
        <taxon>Ascomycota</taxon>
        <taxon>Pezizomycotina</taxon>
        <taxon>Eurotiomycetes</taxon>
        <taxon>Eurotiomycetidae</taxon>
        <taxon>Eurotiales</taxon>
        <taxon>Aspergillaceae</taxon>
        <taxon>Penicillium</taxon>
    </lineage>
</organism>
<evidence type="ECO:0000256" key="5">
    <source>
        <dbReference type="ARBA" id="ARBA00023136"/>
    </source>
</evidence>
<dbReference type="InterPro" id="IPR043216">
    <property type="entry name" value="PAP-like"/>
</dbReference>